<dbReference type="PANTHER" id="PTHR35093:SF8">
    <property type="entry name" value="OUTER MEMBRANE PROTEIN NMB0088-RELATED"/>
    <property type="match status" value="1"/>
</dbReference>
<dbReference type="RefSeq" id="WP_338394365.1">
    <property type="nucleotide sequence ID" value="NZ_AP025314.1"/>
</dbReference>
<evidence type="ECO:0000256" key="3">
    <source>
        <dbReference type="ARBA" id="ARBA00022452"/>
    </source>
</evidence>
<dbReference type="SUPFAM" id="SSF56935">
    <property type="entry name" value="Porins"/>
    <property type="match status" value="1"/>
</dbReference>
<dbReference type="InterPro" id="IPR005017">
    <property type="entry name" value="OMPP1/FadL/TodX"/>
</dbReference>
<gene>
    <name evidence="9" type="ORF">FUAX_15810</name>
</gene>
<keyword evidence="7" id="KW-0998">Cell outer membrane</keyword>
<reference evidence="9 10" key="1">
    <citation type="submission" date="2021-12" db="EMBL/GenBank/DDBJ databases">
        <title>Genome sequencing of bacteria with rrn-lacking chromosome and rrn-plasmid.</title>
        <authorList>
            <person name="Anda M."/>
            <person name="Iwasaki W."/>
        </authorList>
    </citation>
    <scope>NUCLEOTIDE SEQUENCE [LARGE SCALE GENOMIC DNA]</scope>
    <source>
        <strain evidence="9 10">DSM 100852</strain>
    </source>
</reference>
<keyword evidence="3" id="KW-1134">Transmembrane beta strand</keyword>
<accession>A0AAU9CAP5</accession>
<keyword evidence="10" id="KW-1185">Reference proteome</keyword>
<dbReference type="PANTHER" id="PTHR35093">
    <property type="entry name" value="OUTER MEMBRANE PROTEIN NMB0088-RELATED"/>
    <property type="match status" value="1"/>
</dbReference>
<evidence type="ECO:0000256" key="2">
    <source>
        <dbReference type="ARBA" id="ARBA00008163"/>
    </source>
</evidence>
<dbReference type="AlphaFoldDB" id="A0AAU9CAP5"/>
<dbReference type="Gene3D" id="2.40.160.60">
    <property type="entry name" value="Outer membrane protein transport protein (OMPP1/FadL/TodX)"/>
    <property type="match status" value="1"/>
</dbReference>
<name>A0AAU9CAP5_9BACT</name>
<evidence type="ECO:0000256" key="6">
    <source>
        <dbReference type="ARBA" id="ARBA00023136"/>
    </source>
</evidence>
<evidence type="ECO:0000313" key="10">
    <source>
        <dbReference type="Proteomes" id="UP001348817"/>
    </source>
</evidence>
<dbReference type="GO" id="GO:0009279">
    <property type="term" value="C:cell outer membrane"/>
    <property type="evidence" value="ECO:0007669"/>
    <property type="project" value="UniProtKB-SubCell"/>
</dbReference>
<feature type="signal peptide" evidence="8">
    <location>
        <begin position="1"/>
        <end position="20"/>
    </location>
</feature>
<comment type="subcellular location">
    <subcellularLocation>
        <location evidence="1">Cell outer membrane</location>
        <topology evidence="1">Multi-pass membrane protein</topology>
    </subcellularLocation>
</comment>
<evidence type="ECO:0000256" key="5">
    <source>
        <dbReference type="ARBA" id="ARBA00022729"/>
    </source>
</evidence>
<keyword evidence="4" id="KW-0812">Transmembrane</keyword>
<evidence type="ECO:0000256" key="7">
    <source>
        <dbReference type="ARBA" id="ARBA00023237"/>
    </source>
</evidence>
<comment type="similarity">
    <text evidence="2">Belongs to the OmpP1/FadL family.</text>
</comment>
<sequence>MKRIVLAIVLASCLSLEGWATGYQALLQGNRELGMGNLGVALRPTASSVYWNPGALGFMGYNSVQAGVTFAGSKHHYRPLWSGSDLSQYEASTDSPVGTPFHVYATFGGENSDFRFGLGVYTPFGSSVKWEDGWDGRGYLTEMSLKTFFFQPTVSYKISDKFSVGAGFVLATGSVNLQKDITQLGDGATSEIDGSAELGYGYNIGVSYRPNEQWILGLSYKSEVTMKVEDGDAIFNVPMAAKPLFQADKWSSELPMPSTWAFGVTYLPTSKLSIGAEVNLVGWDSYEKLDIEFNKPVNGETHSVSNRNYNKSYVIKIGGEYQLKEWLSVRAGGYYDKSPVDAGYLSPETPDQSRINTTFGVGLKPTKNIAVDLAFLYSNGIEREQTPKDVEGAGNVGGVLPGTFKTTGLIGGISVSYNF</sequence>
<dbReference type="Pfam" id="PF03349">
    <property type="entry name" value="Toluene_X"/>
    <property type="match status" value="1"/>
</dbReference>
<keyword evidence="6" id="KW-0472">Membrane</keyword>
<proteinExistence type="inferred from homology"/>
<dbReference type="KEGG" id="fax:FUAX_15810"/>
<keyword evidence="5 8" id="KW-0732">Signal</keyword>
<dbReference type="EMBL" id="AP025314">
    <property type="protein sequence ID" value="BDD09149.1"/>
    <property type="molecule type" value="Genomic_DNA"/>
</dbReference>
<organism evidence="9 10">
    <name type="scientific">Fulvitalea axinellae</name>
    <dbReference type="NCBI Taxonomy" id="1182444"/>
    <lineage>
        <taxon>Bacteria</taxon>
        <taxon>Pseudomonadati</taxon>
        <taxon>Bacteroidota</taxon>
        <taxon>Cytophagia</taxon>
        <taxon>Cytophagales</taxon>
        <taxon>Persicobacteraceae</taxon>
        <taxon>Fulvitalea</taxon>
    </lineage>
</organism>
<evidence type="ECO:0000256" key="8">
    <source>
        <dbReference type="SAM" id="SignalP"/>
    </source>
</evidence>
<dbReference type="GO" id="GO:0015483">
    <property type="term" value="F:long-chain fatty acid transporting porin activity"/>
    <property type="evidence" value="ECO:0007669"/>
    <property type="project" value="TreeGrafter"/>
</dbReference>
<evidence type="ECO:0000256" key="1">
    <source>
        <dbReference type="ARBA" id="ARBA00004571"/>
    </source>
</evidence>
<evidence type="ECO:0000256" key="4">
    <source>
        <dbReference type="ARBA" id="ARBA00022692"/>
    </source>
</evidence>
<protein>
    <submittedName>
        <fullName evidence="9">Membrane protein</fullName>
    </submittedName>
</protein>
<evidence type="ECO:0000313" key="9">
    <source>
        <dbReference type="EMBL" id="BDD09149.1"/>
    </source>
</evidence>
<dbReference type="Proteomes" id="UP001348817">
    <property type="component" value="Chromosome"/>
</dbReference>
<feature type="chain" id="PRO_5043369923" evidence="8">
    <location>
        <begin position="21"/>
        <end position="419"/>
    </location>
</feature>